<dbReference type="InterPro" id="IPR022066">
    <property type="entry name" value="PdtaS_GAF"/>
</dbReference>
<dbReference type="InterPro" id="IPR005467">
    <property type="entry name" value="His_kinase_dom"/>
</dbReference>
<dbReference type="GO" id="GO:0004673">
    <property type="term" value="F:protein histidine kinase activity"/>
    <property type="evidence" value="ECO:0007669"/>
    <property type="project" value="UniProtKB-EC"/>
</dbReference>
<dbReference type="Pfam" id="PF12282">
    <property type="entry name" value="GAF_PdtaS"/>
    <property type="match status" value="1"/>
</dbReference>
<keyword evidence="4" id="KW-0808">Transferase</keyword>
<dbReference type="SMART" id="SM00387">
    <property type="entry name" value="HATPase_c"/>
    <property type="match status" value="1"/>
</dbReference>
<name>A0AB38XMQ8_9ACTO</name>
<keyword evidence="7" id="KW-0067">ATP-binding</keyword>
<feature type="domain" description="Histidine kinase" evidence="8">
    <location>
        <begin position="296"/>
        <end position="486"/>
    </location>
</feature>
<dbReference type="InterPro" id="IPR035965">
    <property type="entry name" value="PAS-like_dom_sf"/>
</dbReference>
<reference evidence="9" key="1">
    <citation type="submission" date="2023-01" db="EMBL/GenBank/DDBJ databases">
        <title>Comparative Genomic Analysis of the Clinically-Derived Winkia Strain NY0527 Provides Evidence into the Taxonomic Reassignment of Winkia neuii and Characterizes Their Virulence Traits.</title>
        <authorList>
            <person name="Cai X."/>
            <person name="Peng Y."/>
            <person name="Li M."/>
            <person name="Qiu Y."/>
            <person name="Wang Y."/>
            <person name="Xu L."/>
            <person name="Hou Q."/>
        </authorList>
    </citation>
    <scope>NUCLEOTIDE SEQUENCE</scope>
    <source>
        <strain evidence="9">NY0527</strain>
    </source>
</reference>
<comment type="catalytic activity">
    <reaction evidence="1">
        <text>ATP + protein L-histidine = ADP + protein N-phospho-L-histidine.</text>
        <dbReference type="EC" id="2.7.13.3"/>
    </reaction>
</comment>
<dbReference type="InterPro" id="IPR013656">
    <property type="entry name" value="PAS_4"/>
</dbReference>
<proteinExistence type="predicted"/>
<gene>
    <name evidence="9" type="ORF">PIG85_07335</name>
</gene>
<dbReference type="InterPro" id="IPR036890">
    <property type="entry name" value="HATPase_C_sf"/>
</dbReference>
<dbReference type="InterPro" id="IPR003594">
    <property type="entry name" value="HATPase_dom"/>
</dbReference>
<dbReference type="SUPFAM" id="SSF55874">
    <property type="entry name" value="ATPase domain of HSP90 chaperone/DNA topoisomerase II/histidine kinase"/>
    <property type="match status" value="1"/>
</dbReference>
<evidence type="ECO:0000313" key="9">
    <source>
        <dbReference type="EMBL" id="WCE45464.1"/>
    </source>
</evidence>
<dbReference type="GO" id="GO:0005524">
    <property type="term" value="F:ATP binding"/>
    <property type="evidence" value="ECO:0007669"/>
    <property type="project" value="UniProtKB-KW"/>
</dbReference>
<keyword evidence="5" id="KW-0547">Nucleotide-binding</keyword>
<dbReference type="InterPro" id="IPR038424">
    <property type="entry name" value="H_kinase_PdtaS_GAF_sf"/>
</dbReference>
<protein>
    <recommendedName>
        <fullName evidence="2">histidine kinase</fullName>
        <ecNumber evidence="2">2.7.13.3</ecNumber>
    </recommendedName>
</protein>
<evidence type="ECO:0000256" key="6">
    <source>
        <dbReference type="ARBA" id="ARBA00022777"/>
    </source>
</evidence>
<dbReference type="PANTHER" id="PTHR41523">
    <property type="entry name" value="TWO-COMPONENT SYSTEM SENSOR PROTEIN"/>
    <property type="match status" value="1"/>
</dbReference>
<dbReference type="SMART" id="SM00911">
    <property type="entry name" value="HWE_HK"/>
    <property type="match status" value="1"/>
</dbReference>
<evidence type="ECO:0000256" key="4">
    <source>
        <dbReference type="ARBA" id="ARBA00022679"/>
    </source>
</evidence>
<evidence type="ECO:0000256" key="2">
    <source>
        <dbReference type="ARBA" id="ARBA00012438"/>
    </source>
</evidence>
<dbReference type="Proteomes" id="UP001211044">
    <property type="component" value="Chromosome"/>
</dbReference>
<keyword evidence="6 9" id="KW-0418">Kinase</keyword>
<dbReference type="Pfam" id="PF08448">
    <property type="entry name" value="PAS_4"/>
    <property type="match status" value="1"/>
</dbReference>
<dbReference type="Gene3D" id="3.30.450.20">
    <property type="entry name" value="PAS domain"/>
    <property type="match status" value="1"/>
</dbReference>
<dbReference type="InterPro" id="IPR011102">
    <property type="entry name" value="Sig_transdc_His_kinase_HWE"/>
</dbReference>
<sequence length="487" mass="52793">MRQMTKMGERFNLLPVSASEADRLHVLMADWQILADLAMADLVLWMPTKDDRFVAVAQCRPATGQTVHLDDVVGKHASPMRRERLRQTYAEGKIISADSPRWAGTYSVMETFIPVVVDGHTCAVMSRESGSGLSRIANMQAQWSASAADLLCQMMTRGEYPYDVAPTVGTLGAPRVSDGIMLVDGEGRLSEISPNAFSCLRRIGLPQDLKGQVLAETITDLISKEADPVEETLAVVVMGRASWVTEVETRLGTITLRALPLTNGKQRLGAILLCRDVTEMRRREREMMSKDATIREIHHRVKNNLQTVHALLRMQTRRSDNPEVKSALQEAGRRVGTIAKVHDVLSQTLDETVDFDKLAKEVLALAASMASFEGDATAKIEGSFGTVGADAASALSVVLSELVTNAVEHGLEGERGTILVRANRDGAKLHVEVINDGKSIPEGATMTGLGTRIVQTLVRGELGGAVEWSNLPHGGTVATVNAVVDDV</sequence>
<evidence type="ECO:0000259" key="8">
    <source>
        <dbReference type="PROSITE" id="PS50109"/>
    </source>
</evidence>
<evidence type="ECO:0000313" key="10">
    <source>
        <dbReference type="Proteomes" id="UP001211044"/>
    </source>
</evidence>
<dbReference type="KEGG" id="wne:PIG85_07335"/>
<dbReference type="PROSITE" id="PS50109">
    <property type="entry name" value="HIS_KIN"/>
    <property type="match status" value="1"/>
</dbReference>
<dbReference type="EC" id="2.7.13.3" evidence="2"/>
<dbReference type="PANTHER" id="PTHR41523:SF8">
    <property type="entry name" value="ETHYLENE RESPONSE SENSOR PROTEIN"/>
    <property type="match status" value="1"/>
</dbReference>
<dbReference type="Pfam" id="PF02518">
    <property type="entry name" value="HATPase_c"/>
    <property type="match status" value="1"/>
</dbReference>
<dbReference type="SUPFAM" id="SSF55785">
    <property type="entry name" value="PYP-like sensor domain (PAS domain)"/>
    <property type="match status" value="1"/>
</dbReference>
<evidence type="ECO:0000256" key="5">
    <source>
        <dbReference type="ARBA" id="ARBA00022741"/>
    </source>
</evidence>
<keyword evidence="3" id="KW-0597">Phosphoprotein</keyword>
<dbReference type="EMBL" id="CP116394">
    <property type="protein sequence ID" value="WCE45464.1"/>
    <property type="molecule type" value="Genomic_DNA"/>
</dbReference>
<dbReference type="Pfam" id="PF07568">
    <property type="entry name" value="HisKA_2"/>
    <property type="match status" value="1"/>
</dbReference>
<evidence type="ECO:0000256" key="7">
    <source>
        <dbReference type="ARBA" id="ARBA00022840"/>
    </source>
</evidence>
<accession>A0AB38XMQ8</accession>
<dbReference type="Gene3D" id="3.30.450.280">
    <property type="entry name" value="GAF domain"/>
    <property type="match status" value="1"/>
</dbReference>
<evidence type="ECO:0000256" key="3">
    <source>
        <dbReference type="ARBA" id="ARBA00022553"/>
    </source>
</evidence>
<dbReference type="InterPro" id="IPR011495">
    <property type="entry name" value="Sig_transdc_His_kin_sub2_dim/P"/>
</dbReference>
<dbReference type="AlphaFoldDB" id="A0AB38XMQ8"/>
<organism evidence="9 10">
    <name type="scientific">Winkia neuii subsp. anitrata</name>
    <dbReference type="NCBI Taxonomy" id="29318"/>
    <lineage>
        <taxon>Bacteria</taxon>
        <taxon>Bacillati</taxon>
        <taxon>Actinomycetota</taxon>
        <taxon>Actinomycetes</taxon>
        <taxon>Actinomycetales</taxon>
        <taxon>Actinomycetaceae</taxon>
        <taxon>Winkia</taxon>
    </lineage>
</organism>
<dbReference type="Gene3D" id="3.30.565.10">
    <property type="entry name" value="Histidine kinase-like ATPase, C-terminal domain"/>
    <property type="match status" value="1"/>
</dbReference>
<evidence type="ECO:0000256" key="1">
    <source>
        <dbReference type="ARBA" id="ARBA00000085"/>
    </source>
</evidence>
<dbReference type="RefSeq" id="WP_040315299.1">
    <property type="nucleotide sequence ID" value="NZ_CP116394.1"/>
</dbReference>